<sequence>MLGRELRQINNRNPRVRGGFSAGPKEYPFMVSLVYYRKHECGATIISKDIILTAAHCVQARWIEKMQIRAGTERSDCGGRLYNVTKISYPSDYEHLYTGDIAIVRVEPSIEFTENIDSVSLFQADEEVGHKTKGLTAGWGLTEFPSNLAIQKPSPNLQQLNTTAYSSDYCYEKYDVRQPRTFCSWAPRDATACPGDSGGPFLIQQDSIWRQAGVYSSSKCADNLSAPMVWTKVSDYRRWIEKESASLLDPNRLPYARQPCKFQLLLIVYNGFEGWINYERILPKLFDGGLEDFSPGKERDFMENKGDMLSLRFTPWVVAIQSLTTNEVECSGAIINSWNVLTTASCVNEDGLYFVYTASLYGSTDYVAYKVDLVIRHENYRGTDSAPINDIAILRIDRPFEFNEAVSQIDMAEIDEPIIKNWPGQVYFVEDVTFDEGGYFDFNVYSIPLTMRLHEECNGIYEQSREGHVYENQICGVNNVGMCMKLRGASLVTEKQSKKRLIGLFSWKKSCEDPQFPSIFTAVGPYRGWIQSNMREYSRP</sequence>
<protein>
    <submittedName>
        <fullName evidence="1">Uncharacterized protein</fullName>
    </submittedName>
</protein>
<dbReference type="Proteomes" id="UP001239111">
    <property type="component" value="Chromosome 2"/>
</dbReference>
<evidence type="ECO:0000313" key="1">
    <source>
        <dbReference type="EMBL" id="KAJ8675467.1"/>
    </source>
</evidence>
<organism evidence="1 2">
    <name type="scientific">Eretmocerus hayati</name>
    <dbReference type="NCBI Taxonomy" id="131215"/>
    <lineage>
        <taxon>Eukaryota</taxon>
        <taxon>Metazoa</taxon>
        <taxon>Ecdysozoa</taxon>
        <taxon>Arthropoda</taxon>
        <taxon>Hexapoda</taxon>
        <taxon>Insecta</taxon>
        <taxon>Pterygota</taxon>
        <taxon>Neoptera</taxon>
        <taxon>Endopterygota</taxon>
        <taxon>Hymenoptera</taxon>
        <taxon>Apocrita</taxon>
        <taxon>Proctotrupomorpha</taxon>
        <taxon>Chalcidoidea</taxon>
        <taxon>Aphelinidae</taxon>
        <taxon>Aphelininae</taxon>
        <taxon>Eretmocerus</taxon>
    </lineage>
</organism>
<dbReference type="EMBL" id="CM056742">
    <property type="protein sequence ID" value="KAJ8675467.1"/>
    <property type="molecule type" value="Genomic_DNA"/>
</dbReference>
<comment type="caution">
    <text evidence="1">The sequence shown here is derived from an EMBL/GenBank/DDBJ whole genome shotgun (WGS) entry which is preliminary data.</text>
</comment>
<evidence type="ECO:0000313" key="2">
    <source>
        <dbReference type="Proteomes" id="UP001239111"/>
    </source>
</evidence>
<accession>A0ACC2NWJ2</accession>
<name>A0ACC2NWJ2_9HYME</name>
<reference evidence="1" key="1">
    <citation type="submission" date="2023-04" db="EMBL/GenBank/DDBJ databases">
        <title>A chromosome-level genome assembly of the parasitoid wasp Eretmocerus hayati.</title>
        <authorList>
            <person name="Zhong Y."/>
            <person name="Liu S."/>
            <person name="Liu Y."/>
        </authorList>
    </citation>
    <scope>NUCLEOTIDE SEQUENCE</scope>
    <source>
        <strain evidence="1">ZJU_SS_LIU_2023</strain>
    </source>
</reference>
<keyword evidence="2" id="KW-1185">Reference proteome</keyword>
<proteinExistence type="predicted"/>
<gene>
    <name evidence="1" type="ORF">QAD02_011253</name>
</gene>